<proteinExistence type="predicted"/>
<accession>T1KSN1</accession>
<dbReference type="HOGENOM" id="CLU_730216_0_0_1"/>
<keyword evidence="1" id="KW-0732">Signal</keyword>
<feature type="signal peptide" evidence="1">
    <location>
        <begin position="1"/>
        <end position="18"/>
    </location>
</feature>
<protein>
    <submittedName>
        <fullName evidence="2">Uncharacterized protein</fullName>
    </submittedName>
</protein>
<evidence type="ECO:0000313" key="3">
    <source>
        <dbReference type="Proteomes" id="UP000015104"/>
    </source>
</evidence>
<name>T1KSN1_TETUR</name>
<evidence type="ECO:0000313" key="2">
    <source>
        <dbReference type="EnsemblMetazoa" id="tetur20g00200.1"/>
    </source>
</evidence>
<reference evidence="2" key="2">
    <citation type="submission" date="2015-06" db="UniProtKB">
        <authorList>
            <consortium name="EnsemblMetazoa"/>
        </authorList>
    </citation>
    <scope>IDENTIFICATION</scope>
</reference>
<dbReference type="EnsemblMetazoa" id="tetur20g00200.1">
    <property type="protein sequence ID" value="tetur20g00200.1"/>
    <property type="gene ID" value="tetur20g00200"/>
</dbReference>
<dbReference type="AlphaFoldDB" id="T1KSN1"/>
<organism evidence="2 3">
    <name type="scientific">Tetranychus urticae</name>
    <name type="common">Two-spotted spider mite</name>
    <dbReference type="NCBI Taxonomy" id="32264"/>
    <lineage>
        <taxon>Eukaryota</taxon>
        <taxon>Metazoa</taxon>
        <taxon>Ecdysozoa</taxon>
        <taxon>Arthropoda</taxon>
        <taxon>Chelicerata</taxon>
        <taxon>Arachnida</taxon>
        <taxon>Acari</taxon>
        <taxon>Acariformes</taxon>
        <taxon>Trombidiformes</taxon>
        <taxon>Prostigmata</taxon>
        <taxon>Eleutherengona</taxon>
        <taxon>Raphignathae</taxon>
        <taxon>Tetranychoidea</taxon>
        <taxon>Tetranychidae</taxon>
        <taxon>Tetranychus</taxon>
    </lineage>
</organism>
<dbReference type="EMBL" id="CAEY01000505">
    <property type="status" value="NOT_ANNOTATED_CDS"/>
    <property type="molecule type" value="Genomic_DNA"/>
</dbReference>
<dbReference type="Proteomes" id="UP000015104">
    <property type="component" value="Unassembled WGS sequence"/>
</dbReference>
<sequence length="379" mass="39156">MKSVSALILVCAFVCASAQFGVKGGSSGSQGGSFFPRLTPGSIQEKKDQLQLANVDDGSSGFVQPVSQVVAQPVGQTVVQPARPQENVVTVISDRPQGVLVPSSGAVSSFGQVPVSVVGQVAPQPQFIQSVAPQPQFVQSVAPQPQFVQSVAPQQQFVQSVPSSFGSFQSFVPTFQSVPVSGQQSGFVQSVPSIFTPGSVNYLRPSERYLFDKRQPGQLVQFGAPSTGAGFPGAGFTQNIVHLSNARPQATFQTVPSFVSSDNGFGSSSGSSGNGFSGPSGSGAGFGSSSGFGSTFVPQAVGKVVKQVAGPIVNQPFPTFSSFPSTVPVASFPTVNPSSQFVSAGKVFTDNKLSGFSGQQPTVISQEKQLADTVQTTEW</sequence>
<dbReference type="KEGG" id="tut:107367101"/>
<keyword evidence="3" id="KW-1185">Reference proteome</keyword>
<feature type="chain" id="PRO_5004591814" evidence="1">
    <location>
        <begin position="19"/>
        <end position="379"/>
    </location>
</feature>
<gene>
    <name evidence="2" type="primary">107367101</name>
</gene>
<evidence type="ECO:0000256" key="1">
    <source>
        <dbReference type="SAM" id="SignalP"/>
    </source>
</evidence>
<dbReference type="OMA" id="NIVHFAP"/>
<reference evidence="3" key="1">
    <citation type="submission" date="2011-08" db="EMBL/GenBank/DDBJ databases">
        <authorList>
            <person name="Rombauts S."/>
        </authorList>
    </citation>
    <scope>NUCLEOTIDE SEQUENCE</scope>
    <source>
        <strain evidence="3">London</strain>
    </source>
</reference>